<dbReference type="PROSITE" id="PS50931">
    <property type="entry name" value="HTH_LYSR"/>
    <property type="match status" value="1"/>
</dbReference>
<dbReference type="PRINTS" id="PR00039">
    <property type="entry name" value="HTHLYSR"/>
</dbReference>
<dbReference type="Pfam" id="PF03466">
    <property type="entry name" value="LysR_substrate"/>
    <property type="match status" value="1"/>
</dbReference>
<accession>A0A2A5IMN2</accession>
<comment type="similarity">
    <text evidence="1">Belongs to the LysR transcriptional regulatory family.</text>
</comment>
<dbReference type="Proteomes" id="UP000228754">
    <property type="component" value="Unassembled WGS sequence"/>
</dbReference>
<keyword evidence="3" id="KW-0238">DNA-binding</keyword>
<dbReference type="Gene3D" id="3.40.190.10">
    <property type="entry name" value="Periplasmic binding protein-like II"/>
    <property type="match status" value="2"/>
</dbReference>
<dbReference type="InterPro" id="IPR000847">
    <property type="entry name" value="LysR_HTH_N"/>
</dbReference>
<dbReference type="InterPro" id="IPR036390">
    <property type="entry name" value="WH_DNA-bd_sf"/>
</dbReference>
<evidence type="ECO:0000256" key="4">
    <source>
        <dbReference type="ARBA" id="ARBA00023163"/>
    </source>
</evidence>
<dbReference type="SUPFAM" id="SSF46785">
    <property type="entry name" value="Winged helix' DNA-binding domain"/>
    <property type="match status" value="1"/>
</dbReference>
<gene>
    <name evidence="6" type="ORF">CEY02_18810</name>
</gene>
<dbReference type="InterPro" id="IPR050950">
    <property type="entry name" value="HTH-type_LysR_regulators"/>
</dbReference>
<organism evidence="6 7">
    <name type="scientific">Bacillus pumilus</name>
    <name type="common">Bacillus mesentericus</name>
    <dbReference type="NCBI Taxonomy" id="1408"/>
    <lineage>
        <taxon>Bacteria</taxon>
        <taxon>Bacillati</taxon>
        <taxon>Bacillota</taxon>
        <taxon>Bacilli</taxon>
        <taxon>Bacillales</taxon>
        <taxon>Bacillaceae</taxon>
        <taxon>Bacillus</taxon>
    </lineage>
</organism>
<dbReference type="InterPro" id="IPR005119">
    <property type="entry name" value="LysR_subst-bd"/>
</dbReference>
<dbReference type="GO" id="GO:0003677">
    <property type="term" value="F:DNA binding"/>
    <property type="evidence" value="ECO:0007669"/>
    <property type="project" value="UniProtKB-KW"/>
</dbReference>
<proteinExistence type="inferred from homology"/>
<dbReference type="EMBL" id="NKHG01000118">
    <property type="protein sequence ID" value="PCK18598.1"/>
    <property type="molecule type" value="Genomic_DNA"/>
</dbReference>
<protein>
    <submittedName>
        <fullName evidence="6">LysR family transcriptional regulator</fullName>
    </submittedName>
</protein>
<evidence type="ECO:0000256" key="1">
    <source>
        <dbReference type="ARBA" id="ARBA00009437"/>
    </source>
</evidence>
<reference evidence="6 7" key="1">
    <citation type="submission" date="2017-06" db="EMBL/GenBank/DDBJ databases">
        <title>Draft Genome Sequence of Bacillus sp Strain 36R Isolated from saline sediment at Atanasia, Sonora, Mexico.</title>
        <authorList>
            <person name="Sanchez Diaz R."/>
            <person name="Quiroz Macias M.E."/>
            <person name="Ibarra Gamez J.C."/>
            <person name="Enciso Ibarra J."/>
            <person name="Gomez Gil B."/>
            <person name="Galaviz Silva L."/>
        </authorList>
    </citation>
    <scope>NUCLEOTIDE SEQUENCE [LARGE SCALE GENOMIC DNA]</scope>
    <source>
        <strain evidence="6 7">36R_ATNSAL</strain>
    </source>
</reference>
<evidence type="ECO:0000313" key="7">
    <source>
        <dbReference type="Proteomes" id="UP000228754"/>
    </source>
</evidence>
<evidence type="ECO:0000313" key="6">
    <source>
        <dbReference type="EMBL" id="PCK18598.1"/>
    </source>
</evidence>
<comment type="caution">
    <text evidence="6">The sequence shown here is derived from an EMBL/GenBank/DDBJ whole genome shotgun (WGS) entry which is preliminary data.</text>
</comment>
<dbReference type="InterPro" id="IPR036388">
    <property type="entry name" value="WH-like_DNA-bd_sf"/>
</dbReference>
<dbReference type="OrthoDB" id="9803735at2"/>
<dbReference type="FunFam" id="1.10.10.10:FF:000001">
    <property type="entry name" value="LysR family transcriptional regulator"/>
    <property type="match status" value="1"/>
</dbReference>
<evidence type="ECO:0000256" key="3">
    <source>
        <dbReference type="ARBA" id="ARBA00023125"/>
    </source>
</evidence>
<dbReference type="GO" id="GO:0003700">
    <property type="term" value="F:DNA-binding transcription factor activity"/>
    <property type="evidence" value="ECO:0007669"/>
    <property type="project" value="InterPro"/>
</dbReference>
<dbReference type="PANTHER" id="PTHR30419:SF28">
    <property type="entry name" value="HTH-TYPE TRANSCRIPTIONAL REGULATOR BSDA"/>
    <property type="match status" value="1"/>
</dbReference>
<evidence type="ECO:0000256" key="2">
    <source>
        <dbReference type="ARBA" id="ARBA00023015"/>
    </source>
</evidence>
<dbReference type="PANTHER" id="PTHR30419">
    <property type="entry name" value="HTH-TYPE TRANSCRIPTIONAL REGULATOR YBHD"/>
    <property type="match status" value="1"/>
</dbReference>
<keyword evidence="2" id="KW-0805">Transcription regulation</keyword>
<dbReference type="SUPFAM" id="SSF53850">
    <property type="entry name" value="Periplasmic binding protein-like II"/>
    <property type="match status" value="1"/>
</dbReference>
<keyword evidence="4" id="KW-0804">Transcription</keyword>
<feature type="domain" description="HTH lysR-type" evidence="5">
    <location>
        <begin position="1"/>
        <end position="58"/>
    </location>
</feature>
<evidence type="ECO:0000259" key="5">
    <source>
        <dbReference type="PROSITE" id="PS50931"/>
    </source>
</evidence>
<name>A0A2A5IMN2_BACPU</name>
<sequence>MDVRQLRYFSVIAEEKQITKAAKKLHMAQPPLSQQLKLLEEELGVKLIDRNGRSLELTQAGEVLYQKAKDLLIYFEETKKEVKEIGNGLKGNLAIGSVKTSFSLIPERISYFRKYYPRVSFTIKEGDTFTLAEELKKRTIELAIVRLPFNLDLFSHLPLHSDCFVAVIPDQWHYEHGISMEEAAQLPLIMLSTMKGAGLYGLVMNEFKQKGLIPEVVCRTPDAAMVLSLVRAGVGAALLPQSALTALPLTGVKAVSISDVDIYTETVIIWLKDRYLSKNARHFLHTFTEEDVMLPRSL</sequence>
<dbReference type="CDD" id="cd05466">
    <property type="entry name" value="PBP2_LTTR_substrate"/>
    <property type="match status" value="1"/>
</dbReference>
<dbReference type="GO" id="GO:0005829">
    <property type="term" value="C:cytosol"/>
    <property type="evidence" value="ECO:0007669"/>
    <property type="project" value="TreeGrafter"/>
</dbReference>
<dbReference type="AlphaFoldDB" id="A0A2A5IMN2"/>
<dbReference type="Pfam" id="PF00126">
    <property type="entry name" value="HTH_1"/>
    <property type="match status" value="1"/>
</dbReference>
<dbReference type="Gene3D" id="1.10.10.10">
    <property type="entry name" value="Winged helix-like DNA-binding domain superfamily/Winged helix DNA-binding domain"/>
    <property type="match status" value="1"/>
</dbReference>